<dbReference type="EC" id="3.1.-.-" evidence="8"/>
<evidence type="ECO:0000256" key="8">
    <source>
        <dbReference type="HAMAP-Rule" id="MF_00265"/>
    </source>
</evidence>
<keyword evidence="3 8" id="KW-0540">Nuclease</keyword>
<dbReference type="InterPro" id="IPR002716">
    <property type="entry name" value="PIN_dom"/>
</dbReference>
<feature type="binding site" evidence="8">
    <location>
        <position position="6"/>
    </location>
    <ligand>
        <name>Mg(2+)</name>
        <dbReference type="ChEBI" id="CHEBI:18420"/>
    </ligand>
</feature>
<gene>
    <name evidence="8" type="primary">vapC</name>
    <name evidence="10" type="ORF">DI526_07850</name>
</gene>
<dbReference type="InterPro" id="IPR029060">
    <property type="entry name" value="PIN-like_dom_sf"/>
</dbReference>
<evidence type="ECO:0000256" key="3">
    <source>
        <dbReference type="ARBA" id="ARBA00022722"/>
    </source>
</evidence>
<evidence type="ECO:0000256" key="6">
    <source>
        <dbReference type="ARBA" id="ARBA00022842"/>
    </source>
</evidence>
<feature type="domain" description="PIN" evidence="9">
    <location>
        <begin position="4"/>
        <end position="124"/>
    </location>
</feature>
<dbReference type="GO" id="GO:0016787">
    <property type="term" value="F:hydrolase activity"/>
    <property type="evidence" value="ECO:0007669"/>
    <property type="project" value="UniProtKB-KW"/>
</dbReference>
<dbReference type="InterPro" id="IPR050556">
    <property type="entry name" value="Type_II_TA_system_RNase"/>
</dbReference>
<evidence type="ECO:0000313" key="10">
    <source>
        <dbReference type="EMBL" id="PZR35150.1"/>
    </source>
</evidence>
<dbReference type="Gene3D" id="3.40.50.1010">
    <property type="entry name" value="5'-nuclease"/>
    <property type="match status" value="1"/>
</dbReference>
<feature type="binding site" evidence="8">
    <location>
        <position position="100"/>
    </location>
    <ligand>
        <name>Mg(2+)</name>
        <dbReference type="ChEBI" id="CHEBI:18420"/>
    </ligand>
</feature>
<accession>A0A2W5V5N9</accession>
<dbReference type="InterPro" id="IPR022907">
    <property type="entry name" value="VapC_family"/>
</dbReference>
<dbReference type="Pfam" id="PF01850">
    <property type="entry name" value="PIN"/>
    <property type="match status" value="1"/>
</dbReference>
<evidence type="ECO:0000259" key="9">
    <source>
        <dbReference type="Pfam" id="PF01850"/>
    </source>
</evidence>
<comment type="caution">
    <text evidence="10">The sequence shown here is derived from an EMBL/GenBank/DDBJ whole genome shotgun (WGS) entry which is preliminary data.</text>
</comment>
<keyword evidence="5 8" id="KW-0378">Hydrolase</keyword>
<keyword evidence="6 8" id="KW-0460">Magnesium</keyword>
<evidence type="ECO:0000256" key="7">
    <source>
        <dbReference type="ARBA" id="ARBA00038093"/>
    </source>
</evidence>
<dbReference type="RefSeq" id="WP_304276312.1">
    <property type="nucleotide sequence ID" value="NZ_QFQZ01000018.1"/>
</dbReference>
<keyword evidence="8" id="KW-0800">Toxin</keyword>
<organism evidence="10 11">
    <name type="scientific">Caulobacter segnis</name>
    <dbReference type="NCBI Taxonomy" id="88688"/>
    <lineage>
        <taxon>Bacteria</taxon>
        <taxon>Pseudomonadati</taxon>
        <taxon>Pseudomonadota</taxon>
        <taxon>Alphaproteobacteria</taxon>
        <taxon>Caulobacterales</taxon>
        <taxon>Caulobacteraceae</taxon>
        <taxon>Caulobacter</taxon>
    </lineage>
</organism>
<keyword evidence="4 8" id="KW-0479">Metal-binding</keyword>
<evidence type="ECO:0000256" key="1">
    <source>
        <dbReference type="ARBA" id="ARBA00001946"/>
    </source>
</evidence>
<sequence>MRLVVDTSALVAIITGEPERAAFLGVLAQGDEMLLSEINYAEAGIVLVARGYLADQQAFDTWLEGARIQVAREPALHEPALKAYLAYGKGRHPAGLNLADSFAYALAKTLDAPLLYKGDDFALTDIRAAL</sequence>
<dbReference type="PANTHER" id="PTHR33653">
    <property type="entry name" value="RIBONUCLEASE VAPC2"/>
    <property type="match status" value="1"/>
</dbReference>
<evidence type="ECO:0000256" key="5">
    <source>
        <dbReference type="ARBA" id="ARBA00022801"/>
    </source>
</evidence>
<dbReference type="PANTHER" id="PTHR33653:SF1">
    <property type="entry name" value="RIBONUCLEASE VAPC2"/>
    <property type="match status" value="1"/>
</dbReference>
<dbReference type="HAMAP" id="MF_00265">
    <property type="entry name" value="VapC_Nob1"/>
    <property type="match status" value="1"/>
</dbReference>
<dbReference type="Proteomes" id="UP000249393">
    <property type="component" value="Unassembled WGS sequence"/>
</dbReference>
<comment type="similarity">
    <text evidence="7 8">Belongs to the PINc/VapC protein family.</text>
</comment>
<dbReference type="AlphaFoldDB" id="A0A2W5V5N9"/>
<dbReference type="GO" id="GO:0000287">
    <property type="term" value="F:magnesium ion binding"/>
    <property type="evidence" value="ECO:0007669"/>
    <property type="project" value="UniProtKB-UniRule"/>
</dbReference>
<dbReference type="EMBL" id="QFQZ01000018">
    <property type="protein sequence ID" value="PZR35150.1"/>
    <property type="molecule type" value="Genomic_DNA"/>
</dbReference>
<protein>
    <recommendedName>
        <fullName evidence="8">Ribonuclease VapC</fullName>
        <shortName evidence="8">RNase VapC</shortName>
        <ecNumber evidence="8">3.1.-.-</ecNumber>
    </recommendedName>
    <alternativeName>
        <fullName evidence="8">Toxin VapC</fullName>
    </alternativeName>
</protein>
<comment type="function">
    <text evidence="8">Toxic component of a toxin-antitoxin (TA) system. An RNase.</text>
</comment>
<dbReference type="CDD" id="cd09871">
    <property type="entry name" value="PIN_MtVapC28-VapC30-like"/>
    <property type="match status" value="1"/>
</dbReference>
<comment type="cofactor">
    <cofactor evidence="1 8">
        <name>Mg(2+)</name>
        <dbReference type="ChEBI" id="CHEBI:18420"/>
    </cofactor>
</comment>
<reference evidence="10 11" key="1">
    <citation type="submission" date="2017-08" db="EMBL/GenBank/DDBJ databases">
        <title>Infants hospitalized years apart are colonized by the same room-sourced microbial strains.</title>
        <authorList>
            <person name="Brooks B."/>
            <person name="Olm M.R."/>
            <person name="Firek B.A."/>
            <person name="Baker R."/>
            <person name="Thomas B.C."/>
            <person name="Morowitz M.J."/>
            <person name="Banfield J.F."/>
        </authorList>
    </citation>
    <scope>NUCLEOTIDE SEQUENCE [LARGE SCALE GENOMIC DNA]</scope>
    <source>
        <strain evidence="10">S2_003_000_R2_4</strain>
    </source>
</reference>
<keyword evidence="2 8" id="KW-1277">Toxin-antitoxin system</keyword>
<evidence type="ECO:0000256" key="4">
    <source>
        <dbReference type="ARBA" id="ARBA00022723"/>
    </source>
</evidence>
<dbReference type="GO" id="GO:0090729">
    <property type="term" value="F:toxin activity"/>
    <property type="evidence" value="ECO:0007669"/>
    <property type="project" value="UniProtKB-KW"/>
</dbReference>
<name>A0A2W5V5N9_9CAUL</name>
<proteinExistence type="inferred from homology"/>
<dbReference type="GO" id="GO:0004540">
    <property type="term" value="F:RNA nuclease activity"/>
    <property type="evidence" value="ECO:0007669"/>
    <property type="project" value="InterPro"/>
</dbReference>
<evidence type="ECO:0000256" key="2">
    <source>
        <dbReference type="ARBA" id="ARBA00022649"/>
    </source>
</evidence>
<evidence type="ECO:0000313" key="11">
    <source>
        <dbReference type="Proteomes" id="UP000249393"/>
    </source>
</evidence>
<dbReference type="SUPFAM" id="SSF88723">
    <property type="entry name" value="PIN domain-like"/>
    <property type="match status" value="1"/>
</dbReference>